<name>A0A1C0YJU7_9BACL</name>
<evidence type="ECO:0000256" key="3">
    <source>
        <dbReference type="ARBA" id="ARBA00022491"/>
    </source>
</evidence>
<evidence type="ECO:0000313" key="9">
    <source>
        <dbReference type="Proteomes" id="UP000093199"/>
    </source>
</evidence>
<proteinExistence type="inferred from homology"/>
<evidence type="ECO:0000256" key="2">
    <source>
        <dbReference type="ARBA" id="ARBA00017823"/>
    </source>
</evidence>
<evidence type="ECO:0000259" key="7">
    <source>
        <dbReference type="Pfam" id="PF04316"/>
    </source>
</evidence>
<comment type="similarity">
    <text evidence="1">Belongs to the FlgM family.</text>
</comment>
<dbReference type="AlphaFoldDB" id="A0A1C0YJU7"/>
<keyword evidence="5" id="KW-0805">Transcription regulation</keyword>
<keyword evidence="8" id="KW-0282">Flagellum</keyword>
<dbReference type="InterPro" id="IPR031316">
    <property type="entry name" value="FlgM_C"/>
</dbReference>
<dbReference type="GO" id="GO:0045892">
    <property type="term" value="P:negative regulation of DNA-templated transcription"/>
    <property type="evidence" value="ECO:0007669"/>
    <property type="project" value="InterPro"/>
</dbReference>
<dbReference type="Pfam" id="PF04316">
    <property type="entry name" value="FlgM"/>
    <property type="match status" value="1"/>
</dbReference>
<dbReference type="SUPFAM" id="SSF101498">
    <property type="entry name" value="Anti-sigma factor FlgM"/>
    <property type="match status" value="1"/>
</dbReference>
<keyword evidence="3" id="KW-0678">Repressor</keyword>
<feature type="domain" description="Anti-sigma-28 factor FlgM C-terminal" evidence="7">
    <location>
        <begin position="32"/>
        <end position="85"/>
    </location>
</feature>
<evidence type="ECO:0000313" key="8">
    <source>
        <dbReference type="EMBL" id="OCS87421.1"/>
    </source>
</evidence>
<protein>
    <recommendedName>
        <fullName evidence="2">Negative regulator of flagellin synthesis</fullName>
    </recommendedName>
</protein>
<organism evidence="8 9">
    <name type="scientific">Caryophanon tenue</name>
    <dbReference type="NCBI Taxonomy" id="33978"/>
    <lineage>
        <taxon>Bacteria</taxon>
        <taxon>Bacillati</taxon>
        <taxon>Bacillota</taxon>
        <taxon>Bacilli</taxon>
        <taxon>Bacillales</taxon>
        <taxon>Caryophanaceae</taxon>
        <taxon>Caryophanon</taxon>
    </lineage>
</organism>
<dbReference type="GO" id="GO:0044781">
    <property type="term" value="P:bacterial-type flagellum organization"/>
    <property type="evidence" value="ECO:0007669"/>
    <property type="project" value="UniProtKB-KW"/>
</dbReference>
<keyword evidence="9" id="KW-1185">Reference proteome</keyword>
<dbReference type="OrthoDB" id="2991036at2"/>
<dbReference type="STRING" id="33978.A6M13_08875"/>
<dbReference type="NCBIfam" id="TIGR03824">
    <property type="entry name" value="FlgM_jcvi"/>
    <property type="match status" value="1"/>
</dbReference>
<evidence type="ECO:0000256" key="1">
    <source>
        <dbReference type="ARBA" id="ARBA00005322"/>
    </source>
</evidence>
<dbReference type="EMBL" id="MASJ01000003">
    <property type="protein sequence ID" value="OCS87421.1"/>
    <property type="molecule type" value="Genomic_DNA"/>
</dbReference>
<sequence length="89" mass="10072">MKINHINLNGVHAYRQQAQQTKSPASVKAFKDTLEISKAAQTAQQIQTTPTYETARAEKLASLKERVENGTYEVDAKKVATDMLKYYRL</sequence>
<evidence type="ECO:0000256" key="6">
    <source>
        <dbReference type="ARBA" id="ARBA00023163"/>
    </source>
</evidence>
<dbReference type="InterPro" id="IPR035890">
    <property type="entry name" value="Anti-sigma-28_factor_FlgM_sf"/>
</dbReference>
<dbReference type="Proteomes" id="UP000093199">
    <property type="component" value="Unassembled WGS sequence"/>
</dbReference>
<keyword evidence="6" id="KW-0804">Transcription</keyword>
<evidence type="ECO:0000256" key="5">
    <source>
        <dbReference type="ARBA" id="ARBA00023015"/>
    </source>
</evidence>
<keyword evidence="8" id="KW-0969">Cilium</keyword>
<evidence type="ECO:0000256" key="4">
    <source>
        <dbReference type="ARBA" id="ARBA00022795"/>
    </source>
</evidence>
<keyword evidence="4" id="KW-1005">Bacterial flagellum biogenesis</keyword>
<keyword evidence="8" id="KW-0966">Cell projection</keyword>
<accession>A0A1C0YJU7</accession>
<dbReference type="InterPro" id="IPR007412">
    <property type="entry name" value="FlgM"/>
</dbReference>
<gene>
    <name evidence="8" type="ORF">A6M13_08875</name>
</gene>
<reference evidence="8 9" key="1">
    <citation type="submission" date="2016-07" db="EMBL/GenBank/DDBJ databases">
        <title>Caryophanon tenue genome sequencing.</title>
        <authorList>
            <person name="Verma A."/>
            <person name="Pal Y."/>
            <person name="Krishnamurthi S."/>
        </authorList>
    </citation>
    <scope>NUCLEOTIDE SEQUENCE [LARGE SCALE GENOMIC DNA]</scope>
    <source>
        <strain evidence="8 9">DSM 14152</strain>
    </source>
</reference>
<dbReference type="RefSeq" id="WP_066542902.1">
    <property type="nucleotide sequence ID" value="NZ_MASJ01000003.1"/>
</dbReference>
<comment type="caution">
    <text evidence="8">The sequence shown here is derived from an EMBL/GenBank/DDBJ whole genome shotgun (WGS) entry which is preliminary data.</text>
</comment>